<dbReference type="InterPro" id="IPR027468">
    <property type="entry name" value="Alpha-dystroglycan_domain_2"/>
</dbReference>
<dbReference type="SUPFAM" id="SSF111006">
    <property type="entry name" value="Dystroglycan, domain 2"/>
    <property type="match status" value="1"/>
</dbReference>
<dbReference type="GO" id="GO:0042383">
    <property type="term" value="C:sarcolemma"/>
    <property type="evidence" value="ECO:0007669"/>
    <property type="project" value="UniProtKB-SubCell"/>
</dbReference>
<keyword evidence="7" id="KW-0963">Cytoplasm</keyword>
<dbReference type="Gene3D" id="3.30.70.1040">
    <property type="entry name" value="Dystroglycan, domain 2"/>
    <property type="match status" value="1"/>
</dbReference>
<evidence type="ECO:0000256" key="20">
    <source>
        <dbReference type="ARBA" id="ARBA00024991"/>
    </source>
</evidence>
<keyword evidence="17" id="KW-0539">Nucleus</keyword>
<dbReference type="Gene3D" id="2.60.40.10">
    <property type="entry name" value="Immunoglobulins"/>
    <property type="match status" value="3"/>
</dbReference>
<feature type="region of interest" description="Disordered" evidence="25">
    <location>
        <begin position="311"/>
        <end position="342"/>
    </location>
</feature>
<evidence type="ECO:0000256" key="14">
    <source>
        <dbReference type="ARBA" id="ARBA00023157"/>
    </source>
</evidence>
<dbReference type="CDD" id="cd11303">
    <property type="entry name" value="Dystroglycan_repeat"/>
    <property type="match status" value="1"/>
</dbReference>
<evidence type="ECO:0000256" key="15">
    <source>
        <dbReference type="ARBA" id="ARBA00023180"/>
    </source>
</evidence>
<evidence type="ECO:0000256" key="8">
    <source>
        <dbReference type="ARBA" id="ARBA00022525"/>
    </source>
</evidence>
<evidence type="ECO:0000256" key="26">
    <source>
        <dbReference type="SAM" id="Phobius"/>
    </source>
</evidence>
<comment type="function">
    <text evidence="20">Transmembrane protein that plays important roles in connecting the extracellular matrix to the cytoskeleton. Acts as a cell adhesion receptor in both muscle and non-muscle tissues. Receptor for both DMD and UTRN and, through these interactions, scaffolds axin to the cytoskeleton. Also functions in cell adhesion-mediated signaling and implicated in cell polarity.</text>
</comment>
<dbReference type="SUPFAM" id="SSF49313">
    <property type="entry name" value="Cadherin-like"/>
    <property type="match status" value="3"/>
</dbReference>
<proteinExistence type="predicted"/>
<dbReference type="InterPro" id="IPR015919">
    <property type="entry name" value="Cadherin-like_sf"/>
</dbReference>
<evidence type="ECO:0000256" key="24">
    <source>
        <dbReference type="ARBA" id="ARBA00034100"/>
    </source>
</evidence>
<dbReference type="GO" id="GO:0045211">
    <property type="term" value="C:postsynaptic membrane"/>
    <property type="evidence" value="ECO:0007669"/>
    <property type="project" value="UniProtKB-SubCell"/>
</dbReference>
<feature type="compositionally biased region" description="Pro residues" evidence="25">
    <location>
        <begin position="1047"/>
        <end position="1061"/>
    </location>
</feature>
<dbReference type="PROSITE" id="PS51699">
    <property type="entry name" value="SEA_DG"/>
    <property type="match status" value="2"/>
</dbReference>
<evidence type="ECO:0000256" key="7">
    <source>
        <dbReference type="ARBA" id="ARBA00022490"/>
    </source>
</evidence>
<feature type="domain" description="Peptidase S72" evidence="27">
    <location>
        <begin position="772"/>
        <end position="881"/>
    </location>
</feature>
<dbReference type="Pfam" id="PF18424">
    <property type="entry name" value="a_DG1_N2"/>
    <property type="match status" value="1"/>
</dbReference>
<dbReference type="SMART" id="SM00736">
    <property type="entry name" value="CADG"/>
    <property type="match status" value="3"/>
</dbReference>
<dbReference type="GO" id="GO:0016011">
    <property type="term" value="C:dystroglycan complex"/>
    <property type="evidence" value="ECO:0007669"/>
    <property type="project" value="TreeGrafter"/>
</dbReference>
<dbReference type="InterPro" id="IPR030398">
    <property type="entry name" value="SEA_DG_dom"/>
</dbReference>
<evidence type="ECO:0000256" key="11">
    <source>
        <dbReference type="ARBA" id="ARBA00022729"/>
    </source>
</evidence>
<keyword evidence="8" id="KW-0964">Secreted</keyword>
<keyword evidence="18" id="KW-0628">Postsynaptic cell membrane</keyword>
<evidence type="ECO:0000256" key="25">
    <source>
        <dbReference type="SAM" id="MobiDB-lite"/>
    </source>
</evidence>
<dbReference type="GO" id="GO:0005576">
    <property type="term" value="C:extracellular region"/>
    <property type="evidence" value="ECO:0007669"/>
    <property type="project" value="UniProtKB-SubCell"/>
</dbReference>
<dbReference type="InterPro" id="IPR006644">
    <property type="entry name" value="Cadg"/>
</dbReference>
<reference evidence="28" key="1">
    <citation type="journal article" date="2018" name="PLoS Negl. Trop. Dis.">
        <title>An insight into the salivary gland and fat body transcriptome of Panstrongylus lignarius (Hemiptera: Heteroptera), the main vector of Chagas disease in Peru.</title>
        <authorList>
            <person name="Nevoa J.C."/>
            <person name="Mendes M.T."/>
            <person name="da Silva M.V."/>
            <person name="Soares S.C."/>
            <person name="Oliveira C.J.F."/>
            <person name="Ribeiro J.M.C."/>
        </authorList>
    </citation>
    <scope>NUCLEOTIDE SEQUENCE</scope>
</reference>
<evidence type="ECO:0000256" key="21">
    <source>
        <dbReference type="ARBA" id="ARBA00026224"/>
    </source>
</evidence>
<keyword evidence="15" id="KW-0325">Glycoprotein</keyword>
<dbReference type="InterPro" id="IPR008465">
    <property type="entry name" value="DAG1_C"/>
</dbReference>
<evidence type="ECO:0000256" key="1">
    <source>
        <dbReference type="ARBA" id="ARBA00004135"/>
    </source>
</evidence>
<dbReference type="InterPro" id="IPR013783">
    <property type="entry name" value="Ig-like_fold"/>
</dbReference>
<keyword evidence="13" id="KW-0770">Synapse</keyword>
<dbReference type="GO" id="GO:0005856">
    <property type="term" value="C:cytoskeleton"/>
    <property type="evidence" value="ECO:0007669"/>
    <property type="project" value="UniProtKB-SubCell"/>
</dbReference>
<keyword evidence="10 26" id="KW-0812">Transmembrane</keyword>
<keyword evidence="9" id="KW-0597">Phosphoprotein</keyword>
<evidence type="ECO:0000256" key="2">
    <source>
        <dbReference type="ARBA" id="ARBA00004239"/>
    </source>
</evidence>
<keyword evidence="14" id="KW-1015">Disulfide bond</keyword>
<evidence type="ECO:0000256" key="16">
    <source>
        <dbReference type="ARBA" id="ARBA00023212"/>
    </source>
</evidence>
<keyword evidence="16" id="KW-0206">Cytoskeleton</keyword>
<keyword evidence="12 26" id="KW-1133">Transmembrane helix</keyword>
<dbReference type="GO" id="GO:0021675">
    <property type="term" value="P:nerve development"/>
    <property type="evidence" value="ECO:0007669"/>
    <property type="project" value="TreeGrafter"/>
</dbReference>
<sequence>MFHQTKILVLFGLIYKDIISTNGLTVEDFSHESIHNSLQRLWGIPDTTAHIGYLFHYQIPNDAFDGRIGRYKASNENGGPLADWLSFDEKNGILQGLPSDQDLGEHYVTVRAFDTVLRDSVKDVFAIEVLTVPPDSIITKNDCKQLDEQTILSVVLDLKLSKLKADERVQLVKRFASFFNLSAEVVRLKQMEEKDEPLFNSYITAGPGNIKRKSFHESFVLQWQVGCKGELWEKNTHLIDRIRRIARDGSLSKVLEQPVVGWTLRTENIRIRKKKEVGSPFHLQTLGDEIGVDEGIPEQRVVVPNTVTPAFSIEPSPELTNTDPTSHHHHRHHHGDTFPPISIVTPSIVPSVSIIPTPTYIPKRPNIDKSDVLISEDLMPTLSVPSPEPSSLIYTKDIDNTDKWNSPYEENEGNEEPTPPLTNITSTVTDDAIVSVTNTPPIIVHRLQKVAVTAGKILKYQIPENTFIDNEDGNTRSLKLQLQTANGESLTDNSWIRLDEITQEIYALPLEEHVSKWDFIILATDSGGLSVDDKLDLSVQQHKGRRNVNHAITANIEIVPPGLAVSWQIALTETIAQLYNDPDTSKITVLKISQHPFTFTWTNDSLSRAGCPRKEIEALYKIVSGEDGLIGTVLPGLNVNDVNWTGTGQCEQTTKDPYVPPKTTNYAPVPRNQVDHLNATVGQLLIFSVPEDSFYDPEDGSARNMKLSLITMERREPPNHWLRFDSKNQEFYGIPMPVNVGQTEYQLVCEDTGGLTAVDGLVVIVHPAPRVLYNVEFSMRLALDYNHFVESPPVQRSFVERLAALFGDANTQAIVLSGVAPGSTVITWHNKSLPTDTCPDTEIIALRQVVLGDDERITPAVIKALGPQFPVVGARLTPTGLCLGALTEISGAGDTGGDLLEGPGRHDVTAVSHGDQYVIGLVVPAVVIAVMLACAGLVACILYRRRTTGKLSVRDDDDRQTFRSKGIPVIFQDELDERPEPTNKSPVIMKEEKPPAPPPEYQRAGGGVVGSGGPPLATTALLSDTEDSTPYQPPPPFTTSRDSGRPKPTPTYRMPPPYVPP</sequence>
<evidence type="ECO:0000313" key="28">
    <source>
        <dbReference type="EMBL" id="JAW07913.1"/>
    </source>
</evidence>
<dbReference type="PANTHER" id="PTHR21559:SF21">
    <property type="entry name" value="DYSTROGLYCAN 1"/>
    <property type="match status" value="1"/>
</dbReference>
<dbReference type="InterPro" id="IPR041631">
    <property type="entry name" value="Alpha_DG1_N2"/>
</dbReference>
<evidence type="ECO:0000256" key="12">
    <source>
        <dbReference type="ARBA" id="ARBA00022989"/>
    </source>
</evidence>
<feature type="region of interest" description="Disordered" evidence="25">
    <location>
        <begin position="384"/>
        <end position="422"/>
    </location>
</feature>
<evidence type="ECO:0000256" key="9">
    <source>
        <dbReference type="ARBA" id="ARBA00022553"/>
    </source>
</evidence>
<keyword evidence="6" id="KW-1003">Cell membrane</keyword>
<dbReference type="GO" id="GO:0002009">
    <property type="term" value="P:morphogenesis of an epithelium"/>
    <property type="evidence" value="ECO:0007669"/>
    <property type="project" value="TreeGrafter"/>
</dbReference>
<dbReference type="GO" id="GO:0043236">
    <property type="term" value="F:laminin binding"/>
    <property type="evidence" value="ECO:0007669"/>
    <property type="project" value="TreeGrafter"/>
</dbReference>
<evidence type="ECO:0000256" key="10">
    <source>
        <dbReference type="ARBA" id="ARBA00022692"/>
    </source>
</evidence>
<name>A0A224XIE7_9HEMI</name>
<evidence type="ECO:0000256" key="19">
    <source>
        <dbReference type="ARBA" id="ARBA00023567"/>
    </source>
</evidence>
<feature type="domain" description="Peptidase S72" evidence="27">
    <location>
        <begin position="545"/>
        <end position="649"/>
    </location>
</feature>
<dbReference type="Pfam" id="PF05454">
    <property type="entry name" value="DAG1"/>
    <property type="match status" value="2"/>
</dbReference>
<evidence type="ECO:0000256" key="23">
    <source>
        <dbReference type="ARBA" id="ARBA00031034"/>
    </source>
</evidence>
<evidence type="ECO:0000256" key="5">
    <source>
        <dbReference type="ARBA" id="ARBA00004642"/>
    </source>
</evidence>
<keyword evidence="11" id="KW-0732">Signal</keyword>
<dbReference type="PANTHER" id="PTHR21559">
    <property type="entry name" value="DYSTROGLYCAN-RELATED"/>
    <property type="match status" value="1"/>
</dbReference>
<evidence type="ECO:0000256" key="3">
    <source>
        <dbReference type="ARBA" id="ARBA00004245"/>
    </source>
</evidence>
<accession>A0A224XIE7</accession>
<keyword evidence="26" id="KW-0472">Membrane</keyword>
<dbReference type="GO" id="GO:0005654">
    <property type="term" value="C:nucleoplasm"/>
    <property type="evidence" value="ECO:0007669"/>
    <property type="project" value="UniProtKB-SubCell"/>
</dbReference>
<feature type="compositionally biased region" description="Gly residues" evidence="25">
    <location>
        <begin position="1004"/>
        <end position="1013"/>
    </location>
</feature>
<evidence type="ECO:0000256" key="13">
    <source>
        <dbReference type="ARBA" id="ARBA00023018"/>
    </source>
</evidence>
<dbReference type="GO" id="GO:0005509">
    <property type="term" value="F:calcium ion binding"/>
    <property type="evidence" value="ECO:0007669"/>
    <property type="project" value="InterPro"/>
</dbReference>
<feature type="region of interest" description="Disordered" evidence="25">
    <location>
        <begin position="964"/>
        <end position="1061"/>
    </location>
</feature>
<evidence type="ECO:0000256" key="18">
    <source>
        <dbReference type="ARBA" id="ARBA00023257"/>
    </source>
</evidence>
<protein>
    <recommendedName>
        <fullName evidence="21">Dystroglycan 1</fullName>
    </recommendedName>
    <alternativeName>
        <fullName evidence="23">Dystroglycan</fullName>
    </alternativeName>
    <alternativeName>
        <fullName evidence="22">Dystrophin-associated glycoprotein 1</fullName>
    </alternativeName>
</protein>
<dbReference type="AlphaFoldDB" id="A0A224XIE7"/>
<dbReference type="GO" id="GO:0007411">
    <property type="term" value="P:axon guidance"/>
    <property type="evidence" value="ECO:0007669"/>
    <property type="project" value="TreeGrafter"/>
</dbReference>
<evidence type="ECO:0000256" key="22">
    <source>
        <dbReference type="ARBA" id="ARBA00030092"/>
    </source>
</evidence>
<evidence type="ECO:0000256" key="6">
    <source>
        <dbReference type="ARBA" id="ARBA00022475"/>
    </source>
</evidence>
<feature type="transmembrane region" description="Helical" evidence="26">
    <location>
        <begin position="917"/>
        <end position="943"/>
    </location>
</feature>
<dbReference type="EMBL" id="GFTR01008513">
    <property type="protein sequence ID" value="JAW07913.1"/>
    <property type="molecule type" value="Transcribed_RNA"/>
</dbReference>
<evidence type="ECO:0000256" key="4">
    <source>
        <dbReference type="ARBA" id="ARBA00004251"/>
    </source>
</evidence>
<evidence type="ECO:0000256" key="17">
    <source>
        <dbReference type="ARBA" id="ARBA00023242"/>
    </source>
</evidence>
<comment type="subcellular location">
    <subcellularLocation>
        <location evidence="1">Cell membrane</location>
        <location evidence="1">Sarcolemma</location>
    </subcellularLocation>
    <subcellularLocation>
        <location evidence="4">Cell membrane</location>
        <topology evidence="4">Single-pass type I membrane protein</topology>
    </subcellularLocation>
    <subcellularLocation>
        <location evidence="3">Cytoplasm</location>
        <location evidence="3">Cytoskeleton</location>
    </subcellularLocation>
    <subcellularLocation>
        <location evidence="5">Nucleus</location>
        <location evidence="5">Nucleoplasm</location>
    </subcellularLocation>
    <subcellularLocation>
        <location evidence="24">Postsynaptic cell membrane</location>
    </subcellularLocation>
    <subcellularLocation>
        <location evidence="2">Secreted</location>
        <location evidence="2">Extracellular space</location>
    </subcellularLocation>
</comment>
<evidence type="ECO:0000259" key="27">
    <source>
        <dbReference type="PROSITE" id="PS51699"/>
    </source>
</evidence>
<comment type="function">
    <text evidence="19">The dystroglycan complex is involved in a number of processes including laminin and basement membrane assembly, sarcolemmal stability, cell survival, peripheral nerve myelination, nodal structure, cell migration, and epithelial polarization.</text>
</comment>
<organism evidence="28">
    <name type="scientific">Panstrongylus lignarius</name>
    <dbReference type="NCBI Taxonomy" id="156445"/>
    <lineage>
        <taxon>Eukaryota</taxon>
        <taxon>Metazoa</taxon>
        <taxon>Ecdysozoa</taxon>
        <taxon>Arthropoda</taxon>
        <taxon>Hexapoda</taxon>
        <taxon>Insecta</taxon>
        <taxon>Pterygota</taxon>
        <taxon>Neoptera</taxon>
        <taxon>Paraneoptera</taxon>
        <taxon>Hemiptera</taxon>
        <taxon>Heteroptera</taxon>
        <taxon>Panheteroptera</taxon>
        <taxon>Cimicomorpha</taxon>
        <taxon>Reduviidae</taxon>
        <taxon>Triatominae</taxon>
        <taxon>Panstrongylus</taxon>
    </lineage>
</organism>